<dbReference type="AlphaFoldDB" id="A0A2A5SZ39"/>
<reference evidence="2" key="1">
    <citation type="submission" date="2017-04" db="EMBL/GenBank/DDBJ databases">
        <title>Genome evolution of the luminous symbionts of deep sea anglerfish.</title>
        <authorList>
            <person name="Hendry T.A."/>
        </authorList>
    </citation>
    <scope>NUCLEOTIDE SEQUENCE [LARGE SCALE GENOMIC DNA]</scope>
</reference>
<name>A0A2A5SZ39_9GAMM</name>
<evidence type="ECO:0000313" key="2">
    <source>
        <dbReference type="Proteomes" id="UP000219020"/>
    </source>
</evidence>
<dbReference type="EMBL" id="NBYY01000039">
    <property type="protein sequence ID" value="PCS21166.1"/>
    <property type="molecule type" value="Genomic_DNA"/>
</dbReference>
<dbReference type="Proteomes" id="UP000219020">
    <property type="component" value="Unassembled WGS sequence"/>
</dbReference>
<keyword evidence="2" id="KW-1185">Reference proteome</keyword>
<accession>A0A2A5SZ39</accession>
<comment type="caution">
    <text evidence="1">The sequence shown here is derived from an EMBL/GenBank/DDBJ whole genome shotgun (WGS) entry which is preliminary data.</text>
</comment>
<protein>
    <submittedName>
        <fullName evidence="1">Uncharacterized protein</fullName>
    </submittedName>
</protein>
<sequence>MDVRLSWLVRQSWQAMGDGTLLIPYGSMPRLVMAYLNT</sequence>
<proteinExistence type="predicted"/>
<gene>
    <name evidence="1" type="ORF">BTN49_3313</name>
</gene>
<organism evidence="1 2">
    <name type="scientific">Candidatus Enterovibrio escicola</name>
    <dbReference type="NCBI Taxonomy" id="1927127"/>
    <lineage>
        <taxon>Bacteria</taxon>
        <taxon>Pseudomonadati</taxon>
        <taxon>Pseudomonadota</taxon>
        <taxon>Gammaproteobacteria</taxon>
        <taxon>Vibrionales</taxon>
        <taxon>Vibrionaceae</taxon>
        <taxon>Enterovibrio</taxon>
    </lineage>
</organism>
<evidence type="ECO:0000313" key="1">
    <source>
        <dbReference type="EMBL" id="PCS21166.1"/>
    </source>
</evidence>